<gene>
    <name evidence="1" type="ORF">SAMN05661012_05168</name>
    <name evidence="2" type="ORF">SR876_04660</name>
</gene>
<proteinExistence type="predicted"/>
<accession>A0A1K1SCI6</accession>
<dbReference type="OrthoDB" id="2482758at2"/>
<dbReference type="AlphaFoldDB" id="A0A1K1SCI6"/>
<name>A0A1K1SCI6_9BACT</name>
<evidence type="ECO:0000313" key="2">
    <source>
        <dbReference type="EMBL" id="WQG90778.1"/>
    </source>
</evidence>
<dbReference type="EMBL" id="CP140154">
    <property type="protein sequence ID" value="WQG90778.1"/>
    <property type="molecule type" value="Genomic_DNA"/>
</dbReference>
<organism evidence="1 3">
    <name type="scientific">Chitinophaga sancti</name>
    <dbReference type="NCBI Taxonomy" id="1004"/>
    <lineage>
        <taxon>Bacteria</taxon>
        <taxon>Pseudomonadati</taxon>
        <taxon>Bacteroidota</taxon>
        <taxon>Chitinophagia</taxon>
        <taxon>Chitinophagales</taxon>
        <taxon>Chitinophagaceae</taxon>
        <taxon>Chitinophaga</taxon>
    </lineage>
</organism>
<evidence type="ECO:0000313" key="4">
    <source>
        <dbReference type="Proteomes" id="UP001326715"/>
    </source>
</evidence>
<dbReference type="EMBL" id="FPIZ01000020">
    <property type="protein sequence ID" value="SFW81946.1"/>
    <property type="molecule type" value="Genomic_DNA"/>
</dbReference>
<dbReference type="Proteomes" id="UP000183788">
    <property type="component" value="Unassembled WGS sequence"/>
</dbReference>
<evidence type="ECO:0000313" key="3">
    <source>
        <dbReference type="Proteomes" id="UP000183788"/>
    </source>
</evidence>
<sequence length="1153" mass="126851">MTKYSISATSELIKNYKQAETMAPDANFEALQTTDGLSLLFSIGTDGAFYVTAESPGHKTGWERICLTRALCETSFPGNNSVQCKLFSLAQNKHTNSIDCGIVINDGKNDHLFVSVDNPCGSTSWLHDLKWKNVSYDHPHSRPSVINITGLMISDSSDGEYIIADISTGPDSGKSFVERYYIDIEKMDGLAWHSHNLTAHLETDQYLSCLGRKKDGLVDGVYTTGKLGNDVHLIYQPLYNAFDPDLYAAPSRLRLPGNLLPEAMATCRKQDDSTDLFLTASGGLYWFPSDRQSDYSEAVLLFKDQLFKGVKRLFASANSERATVWGLNRSNQVFYISCPVKELHKADSWSVPVPLLANVYQISPYINLEDGSNTFFANIEGDTLLKAAKSADTSLWGYQRIILEAKSIRASTRKFTSYTTRIQLSDEQKQGIAEANLSISTNFRTKVYINNVYYVLDTEPIEVKTDYSGALTVVEAVSGLLGATITVGHTAAEPLEICPMDKQLAKLAALDSPERLKAANFTDESGNKRKLLRDGIDAKKLEHVAAMNRKLGQEFRSLRLADADASASLQLAAASTGLTDPGDLFSWIKSGVTSVIESVVSVAKNAWEFVVNVAGKIYRTVLDCAEQIAAAVEQLFSTVAAAIKDVINYLEYLFAWGDIRRTKEVYHHLTRLYLDEQIESVRHLKGKFDGVMSQVIKSVNEWADITDWTGIGESADKKIEGKVSPLEGQEASSMMIINHFKDNAANITEQTPGQPSIEEPGVFDVLLEVLKREGDLMSEVFRQFQTLAESYQSLTLSEILKKIVAILANTLLSTVQVVIDALLDILYILGKAALRVLDTKIHIPVVSDILNAIGVEDMSMLDLICWIGAVPATIMYKVLTGSAPFTDSHITIDLKNAVSLEEALAAGQLETAEHPEPEMEKAGMVHSMSLMTTSSVAHTNLQRIMFITGHSLSAICSFINFPFVFADTLQEQGSMAQKVSSALSIVMAATSYLGNYFLGICASKDAVWKGYATTMQSVRLVSRVVFWSKLHRGAEQSSSSSLKLANYREIGAIFDSFLVLFDMIGTVVHFCELAKLPDNEVGKKEATYNEMANVVGYFSRITYMVAVKTSNPKVKVISGGFSSGCHVVIGSIKVGIVHTYWKRSQPVYAISSI</sequence>
<keyword evidence="4" id="KW-1185">Reference proteome</keyword>
<reference evidence="2 4" key="2">
    <citation type="submission" date="2023-11" db="EMBL/GenBank/DDBJ databases">
        <title>MicrobeMod: A computational toolkit for identifying prokaryotic methylation and restriction-modification with nanopore sequencing.</title>
        <authorList>
            <person name="Crits-Christoph A."/>
            <person name="Kang S.C."/>
            <person name="Lee H."/>
            <person name="Ostrov N."/>
        </authorList>
    </citation>
    <scope>NUCLEOTIDE SEQUENCE [LARGE SCALE GENOMIC DNA]</scope>
    <source>
        <strain evidence="2 4">ATCC 23090</strain>
    </source>
</reference>
<reference evidence="1 3" key="1">
    <citation type="submission" date="2016-11" db="EMBL/GenBank/DDBJ databases">
        <authorList>
            <person name="Jaros S."/>
            <person name="Januszkiewicz K."/>
            <person name="Wedrychowicz H."/>
        </authorList>
    </citation>
    <scope>NUCLEOTIDE SEQUENCE [LARGE SCALE GENOMIC DNA]</scope>
    <source>
        <strain evidence="1 3">DSM 784</strain>
    </source>
</reference>
<evidence type="ECO:0000313" key="1">
    <source>
        <dbReference type="EMBL" id="SFW81946.1"/>
    </source>
</evidence>
<dbReference type="RefSeq" id="WP_072364192.1">
    <property type="nucleotide sequence ID" value="NZ_CP139972.1"/>
</dbReference>
<dbReference type="STRING" id="1004.SAMN05661012_05168"/>
<protein>
    <submittedName>
        <fullName evidence="1">Uncharacterized protein</fullName>
    </submittedName>
</protein>
<dbReference type="Proteomes" id="UP001326715">
    <property type="component" value="Chromosome"/>
</dbReference>